<dbReference type="NCBIfam" id="TIGR00135">
    <property type="entry name" value="gatC"/>
    <property type="match status" value="1"/>
</dbReference>
<dbReference type="EC" id="6.3.5.-" evidence="2"/>
<sequence>MLFDAMNITKQEVEKVARLARLELSDAEMERVTRQLDSILGYVAKLDELDTGSVVPTTHTQQLVNAFRDDEIKPSLPREKALANAPRDNGESFVVPRIIS</sequence>
<name>A0A915U3L4_9BACT</name>
<comment type="similarity">
    <text evidence="2">Belongs to the GatC family.</text>
</comment>
<dbReference type="PANTHER" id="PTHR15004">
    <property type="entry name" value="GLUTAMYL-TRNA(GLN) AMIDOTRANSFERASE SUBUNIT C, MITOCHONDRIAL"/>
    <property type="match status" value="1"/>
</dbReference>
<dbReference type="GO" id="GO:0070681">
    <property type="term" value="P:glutaminyl-tRNAGln biosynthesis via transamidation"/>
    <property type="evidence" value="ECO:0007669"/>
    <property type="project" value="TreeGrafter"/>
</dbReference>
<keyword evidence="2" id="KW-0436">Ligase</keyword>
<dbReference type="AlphaFoldDB" id="A0A915U3L4"/>
<keyword evidence="2" id="KW-0547">Nucleotide-binding</keyword>
<evidence type="ECO:0000313" key="3">
    <source>
        <dbReference type="EMBL" id="BCO10689.1"/>
    </source>
</evidence>
<comment type="catalytic activity">
    <reaction evidence="2">
        <text>L-aspartyl-tRNA(Asn) + L-glutamine + ATP + H2O = L-asparaginyl-tRNA(Asn) + L-glutamate + ADP + phosphate + 2 H(+)</text>
        <dbReference type="Rhea" id="RHEA:14513"/>
        <dbReference type="Rhea" id="RHEA-COMP:9674"/>
        <dbReference type="Rhea" id="RHEA-COMP:9677"/>
        <dbReference type="ChEBI" id="CHEBI:15377"/>
        <dbReference type="ChEBI" id="CHEBI:15378"/>
        <dbReference type="ChEBI" id="CHEBI:29985"/>
        <dbReference type="ChEBI" id="CHEBI:30616"/>
        <dbReference type="ChEBI" id="CHEBI:43474"/>
        <dbReference type="ChEBI" id="CHEBI:58359"/>
        <dbReference type="ChEBI" id="CHEBI:78515"/>
        <dbReference type="ChEBI" id="CHEBI:78516"/>
        <dbReference type="ChEBI" id="CHEBI:456216"/>
    </reaction>
</comment>
<dbReference type="HAMAP" id="MF_00122">
    <property type="entry name" value="GatC"/>
    <property type="match status" value="1"/>
</dbReference>
<dbReference type="GO" id="GO:0005524">
    <property type="term" value="F:ATP binding"/>
    <property type="evidence" value="ECO:0007669"/>
    <property type="project" value="UniProtKB-KW"/>
</dbReference>
<gene>
    <name evidence="2 3" type="primary">gatC</name>
    <name evidence="3" type="ORF">GF1_30650</name>
</gene>
<dbReference type="GO" id="GO:0006412">
    <property type="term" value="P:translation"/>
    <property type="evidence" value="ECO:0007669"/>
    <property type="project" value="UniProtKB-UniRule"/>
</dbReference>
<keyword evidence="2" id="KW-0648">Protein biosynthesis</keyword>
<dbReference type="Proteomes" id="UP001063350">
    <property type="component" value="Chromosome"/>
</dbReference>
<dbReference type="GO" id="GO:0006450">
    <property type="term" value="P:regulation of translational fidelity"/>
    <property type="evidence" value="ECO:0007669"/>
    <property type="project" value="InterPro"/>
</dbReference>
<dbReference type="PANTHER" id="PTHR15004:SF0">
    <property type="entry name" value="GLUTAMYL-TRNA(GLN) AMIDOTRANSFERASE SUBUNIT C, MITOCHONDRIAL"/>
    <property type="match status" value="1"/>
</dbReference>
<dbReference type="Gene3D" id="1.10.20.60">
    <property type="entry name" value="Glu-tRNAGln amidotransferase C subunit, N-terminal domain"/>
    <property type="match status" value="1"/>
</dbReference>
<protein>
    <recommendedName>
        <fullName evidence="2">Aspartyl/glutamyl-tRNA(Asn/Gln) amidotransferase subunit C</fullName>
        <shortName evidence="2">Asp/Glu-ADT subunit C</shortName>
        <ecNumber evidence="2">6.3.5.-</ecNumber>
    </recommendedName>
</protein>
<comment type="catalytic activity">
    <reaction evidence="2">
        <text>L-glutamyl-tRNA(Gln) + L-glutamine + ATP + H2O = L-glutaminyl-tRNA(Gln) + L-glutamate + ADP + phosphate + H(+)</text>
        <dbReference type="Rhea" id="RHEA:17521"/>
        <dbReference type="Rhea" id="RHEA-COMP:9681"/>
        <dbReference type="Rhea" id="RHEA-COMP:9684"/>
        <dbReference type="ChEBI" id="CHEBI:15377"/>
        <dbReference type="ChEBI" id="CHEBI:15378"/>
        <dbReference type="ChEBI" id="CHEBI:29985"/>
        <dbReference type="ChEBI" id="CHEBI:30616"/>
        <dbReference type="ChEBI" id="CHEBI:43474"/>
        <dbReference type="ChEBI" id="CHEBI:58359"/>
        <dbReference type="ChEBI" id="CHEBI:78520"/>
        <dbReference type="ChEBI" id="CHEBI:78521"/>
        <dbReference type="ChEBI" id="CHEBI:456216"/>
    </reaction>
</comment>
<dbReference type="InterPro" id="IPR003837">
    <property type="entry name" value="GatC"/>
</dbReference>
<dbReference type="SUPFAM" id="SSF141000">
    <property type="entry name" value="Glu-tRNAGln amidotransferase C subunit"/>
    <property type="match status" value="1"/>
</dbReference>
<evidence type="ECO:0000256" key="2">
    <source>
        <dbReference type="HAMAP-Rule" id="MF_00122"/>
    </source>
</evidence>
<accession>A0A915U3L4</accession>
<comment type="subunit">
    <text evidence="2">Heterotrimer of A, B and C subunits.</text>
</comment>
<evidence type="ECO:0000313" key="4">
    <source>
        <dbReference type="Proteomes" id="UP001063350"/>
    </source>
</evidence>
<dbReference type="EMBL" id="AP024233">
    <property type="protein sequence ID" value="BCO10689.1"/>
    <property type="molecule type" value="Genomic_DNA"/>
</dbReference>
<comment type="function">
    <text evidence="2">Allows the formation of correctly charged Asn-tRNA(Asn) or Gln-tRNA(Gln) through the transamidation of misacylated Asp-tRNA(Asn) or Glu-tRNA(Gln) in organisms which lack either or both of asparaginyl-tRNA or glutaminyl-tRNA synthetases. The reaction takes place in the presence of glutamine and ATP through an activated phospho-Asp-tRNA(Asn) or phospho-Glu-tRNA(Gln).</text>
</comment>
<dbReference type="GO" id="GO:0050567">
    <property type="term" value="F:glutaminyl-tRNA synthase (glutamine-hydrolyzing) activity"/>
    <property type="evidence" value="ECO:0007669"/>
    <property type="project" value="UniProtKB-UniRule"/>
</dbReference>
<keyword evidence="4" id="KW-1185">Reference proteome</keyword>
<dbReference type="KEGG" id="ddu:GF1_30650"/>
<reference evidence="3" key="1">
    <citation type="submission" date="2020-12" db="EMBL/GenBank/DDBJ databases">
        <title>Desulfobium dissulfuricans gen. nov., sp. nov., a novel mesophilic, sulfate-reducing bacterium isolated from a deep-sea hydrothermal vent.</title>
        <authorList>
            <person name="Hashimoto Y."/>
            <person name="Tame A."/>
            <person name="Sawayama S."/>
            <person name="Miyazaki J."/>
            <person name="Takai K."/>
            <person name="Nakagawa S."/>
        </authorList>
    </citation>
    <scope>NUCLEOTIDE SEQUENCE</scope>
    <source>
        <strain evidence="3">GF1</strain>
    </source>
</reference>
<keyword evidence="1 2" id="KW-0067">ATP-binding</keyword>
<organism evidence="3 4">
    <name type="scientific">Desulfolithobacter dissulfuricans</name>
    <dbReference type="NCBI Taxonomy" id="2795293"/>
    <lineage>
        <taxon>Bacteria</taxon>
        <taxon>Pseudomonadati</taxon>
        <taxon>Thermodesulfobacteriota</taxon>
        <taxon>Desulfobulbia</taxon>
        <taxon>Desulfobulbales</taxon>
        <taxon>Desulfobulbaceae</taxon>
        <taxon>Desulfolithobacter</taxon>
    </lineage>
</organism>
<dbReference type="InterPro" id="IPR036113">
    <property type="entry name" value="Asp/Glu-ADT_sf_sub_c"/>
</dbReference>
<dbReference type="Pfam" id="PF02686">
    <property type="entry name" value="GatC"/>
    <property type="match status" value="1"/>
</dbReference>
<evidence type="ECO:0000256" key="1">
    <source>
        <dbReference type="ARBA" id="ARBA00022840"/>
    </source>
</evidence>
<proteinExistence type="inferred from homology"/>